<comment type="cofactor">
    <cofactor evidence="16">
        <name>Zn(2+)</name>
        <dbReference type="ChEBI" id="CHEBI:29105"/>
    </cofactor>
    <text evidence="16">Binds 1 zinc ion per subunit.</text>
</comment>
<dbReference type="Gene3D" id="3.40.10.10">
    <property type="entry name" value="DNA Methylphosphotriester Repair Domain"/>
    <property type="match status" value="1"/>
</dbReference>
<dbReference type="Proteomes" id="UP000008635">
    <property type="component" value="Chromosome"/>
</dbReference>
<feature type="binding site" evidence="16">
    <location>
        <position position="67"/>
    </location>
    <ligand>
        <name>Zn(2+)</name>
        <dbReference type="ChEBI" id="CHEBI:29105"/>
    </ligand>
</feature>
<dbReference type="eggNOG" id="COG0350">
    <property type="taxonomic scope" value="Bacteria"/>
</dbReference>
<dbReference type="InterPro" id="IPR035451">
    <property type="entry name" value="Ada-like_dom_sf"/>
</dbReference>
<evidence type="ECO:0000256" key="7">
    <source>
        <dbReference type="ARBA" id="ARBA00022763"/>
    </source>
</evidence>
<evidence type="ECO:0000256" key="2">
    <source>
        <dbReference type="ARBA" id="ARBA00008711"/>
    </source>
</evidence>
<dbReference type="GO" id="GO:0008270">
    <property type="term" value="F:zinc ion binding"/>
    <property type="evidence" value="ECO:0007669"/>
    <property type="project" value="InterPro"/>
</dbReference>
<evidence type="ECO:0000256" key="13">
    <source>
        <dbReference type="ARBA" id="ARBA00023204"/>
    </source>
</evidence>
<dbReference type="PROSITE" id="PS00041">
    <property type="entry name" value="HTH_ARAC_FAMILY_1"/>
    <property type="match status" value="1"/>
</dbReference>
<feature type="domain" description="HTH araC/xylS-type" evidence="17">
    <location>
        <begin position="79"/>
        <end position="179"/>
    </location>
</feature>
<dbReference type="InterPro" id="IPR036631">
    <property type="entry name" value="MGMT_N_sf"/>
</dbReference>
<protein>
    <recommendedName>
        <fullName evidence="3">methylated-DNA--[protein]-cysteine S-methyltransferase</fullName>
        <ecNumber evidence="3">2.1.1.63</ecNumber>
    </recommendedName>
</protein>
<feature type="active site" description="Nucleophile; methyl group acceptor from methylphosphotriester" evidence="15">
    <location>
        <position position="36"/>
    </location>
</feature>
<evidence type="ECO:0000256" key="4">
    <source>
        <dbReference type="ARBA" id="ARBA00022603"/>
    </source>
</evidence>
<dbReference type="EMBL" id="CP002454">
    <property type="protein sequence ID" value="ADV66341.1"/>
    <property type="molecule type" value="Genomic_DNA"/>
</dbReference>
<dbReference type="InterPro" id="IPR004026">
    <property type="entry name" value="Ada_DNA_repair_Zn-bd"/>
</dbReference>
<evidence type="ECO:0000259" key="17">
    <source>
        <dbReference type="PROSITE" id="PS01124"/>
    </source>
</evidence>
<dbReference type="PANTHER" id="PTHR10815:SF5">
    <property type="entry name" value="METHYLATED-DNA--PROTEIN-CYSTEINE METHYLTRANSFERASE"/>
    <property type="match status" value="1"/>
</dbReference>
<feature type="binding site" evidence="16">
    <location>
        <position position="36"/>
    </location>
    <ligand>
        <name>Zn(2+)</name>
        <dbReference type="ChEBI" id="CHEBI:29105"/>
    </ligand>
</feature>
<sequence length="355" mass="38239">MTRALLDEDRWQAVVQREAAQDGLFLYAVRTTGIYCRPSCPSRRPRRENVTFFEAADAAERAGFRPCRRCTPNEVHVRQAVVLQVQQLLDTAEPTPTLAQLAEAVGVSAFHLQRVFKAAVGVSPKQYAMARRAERLKRRLSEGASVTVALYDAGHASPRTLYDRATDQLGMSPGAYRAGGAGERIAFTVAESAQGPMLVAATARGLVAVRFGEADALERELRGEYPNAALERSAEAVGAYVEALQAHLAGVQRALPLASDAPGTAFQHRVWAALRDIPYGETRSYAQVAAMIGAPAAVRAVARACATNPLALVVPCHRVVRSGGALSGYRWGVERKRALLERERAEVVGQVGAAP</sequence>
<keyword evidence="19" id="KW-1185">Reference proteome</keyword>
<dbReference type="GO" id="GO:0043565">
    <property type="term" value="F:sequence-specific DNA binding"/>
    <property type="evidence" value="ECO:0007669"/>
    <property type="project" value="InterPro"/>
</dbReference>
<dbReference type="PROSITE" id="PS00374">
    <property type="entry name" value="MGMT"/>
    <property type="match status" value="1"/>
</dbReference>
<dbReference type="NCBIfam" id="TIGR00589">
    <property type="entry name" value="ogt"/>
    <property type="match status" value="1"/>
</dbReference>
<comment type="catalytic activity">
    <reaction evidence="1">
        <text>a 4-O-methyl-thymidine in DNA + L-cysteinyl-[protein] = a thymidine in DNA + S-methyl-L-cysteinyl-[protein]</text>
        <dbReference type="Rhea" id="RHEA:53428"/>
        <dbReference type="Rhea" id="RHEA-COMP:10131"/>
        <dbReference type="Rhea" id="RHEA-COMP:10132"/>
        <dbReference type="Rhea" id="RHEA-COMP:13555"/>
        <dbReference type="Rhea" id="RHEA-COMP:13556"/>
        <dbReference type="ChEBI" id="CHEBI:29950"/>
        <dbReference type="ChEBI" id="CHEBI:82612"/>
        <dbReference type="ChEBI" id="CHEBI:137386"/>
        <dbReference type="ChEBI" id="CHEBI:137387"/>
        <dbReference type="EC" id="2.1.1.63"/>
    </reaction>
</comment>
<keyword evidence="11" id="KW-0010">Activator</keyword>
<evidence type="ECO:0000256" key="14">
    <source>
        <dbReference type="ARBA" id="ARBA00049348"/>
    </source>
</evidence>
<dbReference type="SMART" id="SM00342">
    <property type="entry name" value="HTH_ARAC"/>
    <property type="match status" value="1"/>
</dbReference>
<evidence type="ECO:0000256" key="3">
    <source>
        <dbReference type="ARBA" id="ARBA00011918"/>
    </source>
</evidence>
<keyword evidence="4" id="KW-0489">Methyltransferase</keyword>
<dbReference type="STRING" id="709986.Deima_0684"/>
<evidence type="ECO:0000256" key="10">
    <source>
        <dbReference type="ARBA" id="ARBA00023125"/>
    </source>
</evidence>
<dbReference type="PROSITE" id="PS01124">
    <property type="entry name" value="HTH_ARAC_FAMILY_2"/>
    <property type="match status" value="1"/>
</dbReference>
<keyword evidence="10" id="KW-0238">DNA-binding</keyword>
<dbReference type="OrthoDB" id="9802228at2"/>
<dbReference type="Pfam" id="PF12833">
    <property type="entry name" value="HTH_18"/>
    <property type="match status" value="1"/>
</dbReference>
<evidence type="ECO:0000256" key="8">
    <source>
        <dbReference type="ARBA" id="ARBA00022833"/>
    </source>
</evidence>
<dbReference type="Gene3D" id="1.10.10.10">
    <property type="entry name" value="Winged helix-like DNA-binding domain superfamily/Winged helix DNA-binding domain"/>
    <property type="match status" value="1"/>
</dbReference>
<dbReference type="SUPFAM" id="SSF53155">
    <property type="entry name" value="Methylated DNA-protein cysteine methyltransferase domain"/>
    <property type="match status" value="1"/>
</dbReference>
<evidence type="ECO:0000256" key="16">
    <source>
        <dbReference type="PIRSR" id="PIRSR000409-3"/>
    </source>
</evidence>
<dbReference type="AlphaFoldDB" id="E8U5K2"/>
<evidence type="ECO:0000313" key="18">
    <source>
        <dbReference type="EMBL" id="ADV66341.1"/>
    </source>
</evidence>
<evidence type="ECO:0000256" key="15">
    <source>
        <dbReference type="PIRSR" id="PIRSR000409-1"/>
    </source>
</evidence>
<reference evidence="18 19" key="1">
    <citation type="journal article" date="2011" name="Stand. Genomic Sci.">
        <title>Complete genome sequence of Deinococcus maricopensis type strain (LB-34).</title>
        <authorList>
            <person name="Pukall R."/>
            <person name="Zeytun A."/>
            <person name="Lucas S."/>
            <person name="Lapidus A."/>
            <person name="Hammon N."/>
            <person name="Deshpande S."/>
            <person name="Nolan M."/>
            <person name="Cheng J.F."/>
            <person name="Pitluck S."/>
            <person name="Liolios K."/>
            <person name="Pagani I."/>
            <person name="Mikhailova N."/>
            <person name="Ivanova N."/>
            <person name="Mavromatis K."/>
            <person name="Pati A."/>
            <person name="Tapia R."/>
            <person name="Han C."/>
            <person name="Goodwin L."/>
            <person name="Chen A."/>
            <person name="Palaniappan K."/>
            <person name="Land M."/>
            <person name="Hauser L."/>
            <person name="Chang Y.J."/>
            <person name="Jeffries C.D."/>
            <person name="Brambilla E.M."/>
            <person name="Rohde M."/>
            <person name="Goker M."/>
            <person name="Detter J.C."/>
            <person name="Woyke T."/>
            <person name="Bristow J."/>
            <person name="Eisen J.A."/>
            <person name="Markowitz V."/>
            <person name="Hugenholtz P."/>
            <person name="Kyrpides N.C."/>
            <person name="Klenk H.P."/>
        </authorList>
    </citation>
    <scope>NUCLEOTIDE SEQUENCE [LARGE SCALE GENOMIC DNA]</scope>
    <source>
        <strain evidence="19">DSM 21211 / LMG 22137 / NRRL B-23946 / LB-34</strain>
    </source>
</reference>
<keyword evidence="8 16" id="KW-0862">Zinc</keyword>
<name>E8U5K2_DEIML</name>
<dbReference type="NCBIfam" id="NF011964">
    <property type="entry name" value="PRK15435.1"/>
    <property type="match status" value="1"/>
</dbReference>
<dbReference type="SUPFAM" id="SSF57884">
    <property type="entry name" value="Ada DNA repair protein, N-terminal domain (N-Ada 10)"/>
    <property type="match status" value="1"/>
</dbReference>
<dbReference type="KEGG" id="dmr:Deima_0684"/>
<dbReference type="GO" id="GO:0032259">
    <property type="term" value="P:methylation"/>
    <property type="evidence" value="ECO:0007669"/>
    <property type="project" value="UniProtKB-KW"/>
</dbReference>
<keyword evidence="9" id="KW-0805">Transcription regulation</keyword>
<evidence type="ECO:0000256" key="6">
    <source>
        <dbReference type="ARBA" id="ARBA00022723"/>
    </source>
</evidence>
<dbReference type="Pfam" id="PF01035">
    <property type="entry name" value="DNA_binding_1"/>
    <property type="match status" value="1"/>
</dbReference>
<dbReference type="InterPro" id="IPR018060">
    <property type="entry name" value="HTH_AraC"/>
</dbReference>
<dbReference type="InterPro" id="IPR009057">
    <property type="entry name" value="Homeodomain-like_sf"/>
</dbReference>
<dbReference type="GO" id="GO:0006281">
    <property type="term" value="P:DNA repair"/>
    <property type="evidence" value="ECO:0007669"/>
    <property type="project" value="UniProtKB-KW"/>
</dbReference>
<dbReference type="SUPFAM" id="SSF46767">
    <property type="entry name" value="Methylated DNA-protein cysteine methyltransferase, C-terminal domain"/>
    <property type="match status" value="1"/>
</dbReference>
<dbReference type="InterPro" id="IPR036388">
    <property type="entry name" value="WH-like_DNA-bd_sf"/>
</dbReference>
<evidence type="ECO:0000256" key="5">
    <source>
        <dbReference type="ARBA" id="ARBA00022679"/>
    </source>
</evidence>
<dbReference type="SUPFAM" id="SSF46689">
    <property type="entry name" value="Homeodomain-like"/>
    <property type="match status" value="1"/>
</dbReference>
<dbReference type="EC" id="2.1.1.63" evidence="3"/>
<dbReference type="InterPro" id="IPR016221">
    <property type="entry name" value="Bifunct_regulatory_prot_Ada"/>
</dbReference>
<organism evidence="18 19">
    <name type="scientific">Deinococcus maricopensis (strain DSM 21211 / LMG 22137 / NRRL B-23946 / LB-34)</name>
    <dbReference type="NCBI Taxonomy" id="709986"/>
    <lineage>
        <taxon>Bacteria</taxon>
        <taxon>Thermotogati</taxon>
        <taxon>Deinococcota</taxon>
        <taxon>Deinococci</taxon>
        <taxon>Deinococcales</taxon>
        <taxon>Deinococcaceae</taxon>
        <taxon>Deinococcus</taxon>
    </lineage>
</organism>
<comment type="catalytic activity">
    <reaction evidence="14">
        <text>a 6-O-methyl-2'-deoxyguanosine in DNA + L-cysteinyl-[protein] = S-methyl-L-cysteinyl-[protein] + a 2'-deoxyguanosine in DNA</text>
        <dbReference type="Rhea" id="RHEA:24000"/>
        <dbReference type="Rhea" id="RHEA-COMP:10131"/>
        <dbReference type="Rhea" id="RHEA-COMP:10132"/>
        <dbReference type="Rhea" id="RHEA-COMP:11367"/>
        <dbReference type="Rhea" id="RHEA-COMP:11368"/>
        <dbReference type="ChEBI" id="CHEBI:29950"/>
        <dbReference type="ChEBI" id="CHEBI:82612"/>
        <dbReference type="ChEBI" id="CHEBI:85445"/>
        <dbReference type="ChEBI" id="CHEBI:85448"/>
        <dbReference type="EC" id="2.1.1.63"/>
    </reaction>
</comment>
<dbReference type="CDD" id="cd06445">
    <property type="entry name" value="ATase"/>
    <property type="match status" value="1"/>
</dbReference>
<dbReference type="GO" id="GO:0003700">
    <property type="term" value="F:DNA-binding transcription factor activity"/>
    <property type="evidence" value="ECO:0007669"/>
    <property type="project" value="InterPro"/>
</dbReference>
<comment type="similarity">
    <text evidence="2">Belongs to the MGMT family.</text>
</comment>
<proteinExistence type="inferred from homology"/>
<dbReference type="InterPro" id="IPR036217">
    <property type="entry name" value="MethylDNA_cys_MeTrfase_DNAb"/>
</dbReference>
<keyword evidence="12" id="KW-0804">Transcription</keyword>
<evidence type="ECO:0000256" key="9">
    <source>
        <dbReference type="ARBA" id="ARBA00023015"/>
    </source>
</evidence>
<dbReference type="HOGENOM" id="CLU_000445_52_0_0"/>
<feature type="binding site" evidence="16">
    <location>
        <position position="70"/>
    </location>
    <ligand>
        <name>Zn(2+)</name>
        <dbReference type="ChEBI" id="CHEBI:29105"/>
    </ligand>
</feature>
<evidence type="ECO:0000313" key="19">
    <source>
        <dbReference type="Proteomes" id="UP000008635"/>
    </source>
</evidence>
<dbReference type="RefSeq" id="WP_013555846.1">
    <property type="nucleotide sequence ID" value="NC_014958.1"/>
</dbReference>
<keyword evidence="6 16" id="KW-0479">Metal-binding</keyword>
<dbReference type="Gene3D" id="1.10.10.60">
    <property type="entry name" value="Homeodomain-like"/>
    <property type="match status" value="1"/>
</dbReference>
<dbReference type="Gene3D" id="3.30.160.70">
    <property type="entry name" value="Methylated DNA-protein cysteine methyltransferase domain"/>
    <property type="match status" value="1"/>
</dbReference>
<dbReference type="FunFam" id="1.10.10.10:FF:000214">
    <property type="entry name" value="Methylated-DNA--protein-cysteine methyltransferase"/>
    <property type="match status" value="1"/>
</dbReference>
<keyword evidence="7" id="KW-0227">DNA damage</keyword>
<reference evidence="19" key="2">
    <citation type="submission" date="2011-01" db="EMBL/GenBank/DDBJ databases">
        <title>The complete genome of Deinococcus maricopensis DSM 21211.</title>
        <authorList>
            <consortium name="US DOE Joint Genome Institute (JGI-PGF)"/>
            <person name="Lucas S."/>
            <person name="Copeland A."/>
            <person name="Lapidus A."/>
            <person name="Goodwin L."/>
            <person name="Pitluck S."/>
            <person name="Kyrpides N."/>
            <person name="Mavromatis K."/>
            <person name="Pagani I."/>
            <person name="Ivanova N."/>
            <person name="Ovchinnikova G."/>
            <person name="Zeytun A."/>
            <person name="Detter J.C."/>
            <person name="Han C."/>
            <person name="Land M."/>
            <person name="Hauser L."/>
            <person name="Markowitz V."/>
            <person name="Cheng J.-F."/>
            <person name="Hugenholtz P."/>
            <person name="Woyke T."/>
            <person name="Wu D."/>
            <person name="Pukall R."/>
            <person name="Gehrich-Schroeter G."/>
            <person name="Brambilla E."/>
            <person name="Klenk H.-P."/>
            <person name="Eisen J.A."/>
        </authorList>
    </citation>
    <scope>NUCLEOTIDE SEQUENCE [LARGE SCALE GENOMIC DNA]</scope>
    <source>
        <strain evidence="19">DSM 21211 / LMG 22137 / NRRL B-23946 / LB-34</strain>
    </source>
</reference>
<keyword evidence="5" id="KW-0808">Transferase</keyword>
<keyword evidence="13" id="KW-0234">DNA repair</keyword>
<dbReference type="InterPro" id="IPR014048">
    <property type="entry name" value="MethylDNA_cys_MeTrfase_DNA-bd"/>
</dbReference>
<dbReference type="GO" id="GO:0003908">
    <property type="term" value="F:methylated-DNA-[protein]-cysteine S-methyltransferase activity"/>
    <property type="evidence" value="ECO:0007669"/>
    <property type="project" value="UniProtKB-EC"/>
</dbReference>
<gene>
    <name evidence="18" type="ordered locus">Deima_0684</name>
</gene>
<evidence type="ECO:0000256" key="11">
    <source>
        <dbReference type="ARBA" id="ARBA00023159"/>
    </source>
</evidence>
<dbReference type="InterPro" id="IPR001497">
    <property type="entry name" value="MethylDNA_cys_MeTrfase_AS"/>
</dbReference>
<evidence type="ECO:0000256" key="12">
    <source>
        <dbReference type="ARBA" id="ARBA00023163"/>
    </source>
</evidence>
<dbReference type="PANTHER" id="PTHR10815">
    <property type="entry name" value="METHYLATED-DNA--PROTEIN-CYSTEINE METHYLTRANSFERASE"/>
    <property type="match status" value="1"/>
</dbReference>
<feature type="binding site" evidence="16">
    <location>
        <position position="40"/>
    </location>
    <ligand>
        <name>Zn(2+)</name>
        <dbReference type="ChEBI" id="CHEBI:29105"/>
    </ligand>
</feature>
<evidence type="ECO:0000256" key="1">
    <source>
        <dbReference type="ARBA" id="ARBA00001286"/>
    </source>
</evidence>
<accession>E8U5K2</accession>
<dbReference type="InterPro" id="IPR018062">
    <property type="entry name" value="HTH_AraC-typ_CS"/>
</dbReference>
<dbReference type="eggNOG" id="COG2169">
    <property type="taxonomic scope" value="Bacteria"/>
</dbReference>
<dbReference type="Pfam" id="PF02805">
    <property type="entry name" value="Ada_Zn_binding"/>
    <property type="match status" value="1"/>
</dbReference>
<dbReference type="PIRSF" id="PIRSF000409">
    <property type="entry name" value="Ada"/>
    <property type="match status" value="1"/>
</dbReference>
<feature type="active site" description="Nucleophile; methyl group acceptor from either O6-methylguanine or O4-methylthymine" evidence="15">
    <location>
        <position position="316"/>
    </location>
</feature>